<keyword evidence="2" id="KW-1133">Transmembrane helix</keyword>
<reference evidence="3" key="2">
    <citation type="journal article" date="2015" name="Fish Shellfish Immunol.">
        <title>Early steps in the European eel (Anguilla anguilla)-Vibrio vulnificus interaction in the gills: Role of the RtxA13 toxin.</title>
        <authorList>
            <person name="Callol A."/>
            <person name="Pajuelo D."/>
            <person name="Ebbesson L."/>
            <person name="Teles M."/>
            <person name="MacKenzie S."/>
            <person name="Amaro C."/>
        </authorList>
    </citation>
    <scope>NUCLEOTIDE SEQUENCE</scope>
</reference>
<feature type="transmembrane region" description="Helical" evidence="2">
    <location>
        <begin position="24"/>
        <end position="42"/>
    </location>
</feature>
<keyword evidence="2" id="KW-0472">Membrane</keyword>
<sequence>MLDTPTFLLTHLHQTGLPDLEEEVFVFLVLLVINYFDLYNFAETEKREREKEERLQERKTTAKQDKKTGEACGSHRNDREHQENK</sequence>
<evidence type="ECO:0000256" key="1">
    <source>
        <dbReference type="SAM" id="MobiDB-lite"/>
    </source>
</evidence>
<keyword evidence="2" id="KW-0812">Transmembrane</keyword>
<protein>
    <submittedName>
        <fullName evidence="3">Uncharacterized protein</fullName>
    </submittedName>
</protein>
<reference evidence="3" key="1">
    <citation type="submission" date="2014-11" db="EMBL/GenBank/DDBJ databases">
        <authorList>
            <person name="Amaro Gonzalez C."/>
        </authorList>
    </citation>
    <scope>NUCLEOTIDE SEQUENCE</scope>
</reference>
<name>A0A0E9RN26_ANGAN</name>
<evidence type="ECO:0000256" key="2">
    <source>
        <dbReference type="SAM" id="Phobius"/>
    </source>
</evidence>
<organism evidence="3">
    <name type="scientific">Anguilla anguilla</name>
    <name type="common">European freshwater eel</name>
    <name type="synonym">Muraena anguilla</name>
    <dbReference type="NCBI Taxonomy" id="7936"/>
    <lineage>
        <taxon>Eukaryota</taxon>
        <taxon>Metazoa</taxon>
        <taxon>Chordata</taxon>
        <taxon>Craniata</taxon>
        <taxon>Vertebrata</taxon>
        <taxon>Euteleostomi</taxon>
        <taxon>Actinopterygii</taxon>
        <taxon>Neopterygii</taxon>
        <taxon>Teleostei</taxon>
        <taxon>Anguilliformes</taxon>
        <taxon>Anguillidae</taxon>
        <taxon>Anguilla</taxon>
    </lineage>
</organism>
<accession>A0A0E9RN26</accession>
<proteinExistence type="predicted"/>
<dbReference type="EMBL" id="GBXM01078757">
    <property type="protein sequence ID" value="JAH29820.1"/>
    <property type="molecule type" value="Transcribed_RNA"/>
</dbReference>
<dbReference type="AlphaFoldDB" id="A0A0E9RN26"/>
<feature type="region of interest" description="Disordered" evidence="1">
    <location>
        <begin position="47"/>
        <end position="85"/>
    </location>
</feature>
<evidence type="ECO:0000313" key="3">
    <source>
        <dbReference type="EMBL" id="JAH29820.1"/>
    </source>
</evidence>